<proteinExistence type="predicted"/>
<evidence type="ECO:0000259" key="1">
    <source>
        <dbReference type="PROSITE" id="PS50042"/>
    </source>
</evidence>
<keyword evidence="3" id="KW-1185">Reference proteome</keyword>
<evidence type="ECO:0000313" key="2">
    <source>
        <dbReference type="EMBL" id="TLV02786.1"/>
    </source>
</evidence>
<gene>
    <name evidence="2" type="ORF">FEN17_03960</name>
</gene>
<sequence>MFDIFKKYLTDKITLTEEELALIASVSHIKHLRKRQYLLQEGDVWQLHAFVCKGFLRTYSVDNKGQEHIMTFAPEYHWAGDRSSLTSGLPSKFNIEALEESDILLIKKQDFEMLCTAIPAFNDLINNILQRSFVVNQDRIHANITYTAEEKYQDFVSKFPAIANRVPQHMIASYLGISPETLSRVRKPGTSK</sequence>
<dbReference type="Gene3D" id="2.60.120.10">
    <property type="entry name" value="Jelly Rolls"/>
    <property type="match status" value="1"/>
</dbReference>
<dbReference type="InterPro" id="IPR000595">
    <property type="entry name" value="cNMP-bd_dom"/>
</dbReference>
<dbReference type="PROSITE" id="PS50042">
    <property type="entry name" value="CNMP_BINDING_3"/>
    <property type="match status" value="1"/>
</dbReference>
<dbReference type="InterPro" id="IPR018490">
    <property type="entry name" value="cNMP-bd_dom_sf"/>
</dbReference>
<dbReference type="CDD" id="cd00038">
    <property type="entry name" value="CAP_ED"/>
    <property type="match status" value="1"/>
</dbReference>
<dbReference type="Pfam" id="PF00027">
    <property type="entry name" value="cNMP_binding"/>
    <property type="match status" value="1"/>
</dbReference>
<accession>A0A5R9L2J8</accession>
<dbReference type="InterPro" id="IPR014710">
    <property type="entry name" value="RmlC-like_jellyroll"/>
</dbReference>
<evidence type="ECO:0000313" key="3">
    <source>
        <dbReference type="Proteomes" id="UP000306402"/>
    </source>
</evidence>
<organism evidence="2 3">
    <name type="scientific">Dyadobacter luticola</name>
    <dbReference type="NCBI Taxonomy" id="1979387"/>
    <lineage>
        <taxon>Bacteria</taxon>
        <taxon>Pseudomonadati</taxon>
        <taxon>Bacteroidota</taxon>
        <taxon>Cytophagia</taxon>
        <taxon>Cytophagales</taxon>
        <taxon>Spirosomataceae</taxon>
        <taxon>Dyadobacter</taxon>
    </lineage>
</organism>
<comment type="caution">
    <text evidence="2">The sequence shown here is derived from an EMBL/GenBank/DDBJ whole genome shotgun (WGS) entry which is preliminary data.</text>
</comment>
<dbReference type="Proteomes" id="UP000306402">
    <property type="component" value="Unassembled WGS sequence"/>
</dbReference>
<dbReference type="AlphaFoldDB" id="A0A5R9L2J8"/>
<protein>
    <submittedName>
        <fullName evidence="2">Crp/Fnr family transcriptional regulator</fullName>
    </submittedName>
</protein>
<dbReference type="RefSeq" id="WP_138363996.1">
    <property type="nucleotide sequence ID" value="NZ_VCEJ01000002.1"/>
</dbReference>
<dbReference type="EMBL" id="VCEJ01000002">
    <property type="protein sequence ID" value="TLV02786.1"/>
    <property type="molecule type" value="Genomic_DNA"/>
</dbReference>
<reference evidence="2 3" key="1">
    <citation type="submission" date="2019-05" db="EMBL/GenBank/DDBJ databases">
        <authorList>
            <person name="Qu J.-H."/>
        </authorList>
    </citation>
    <scope>NUCLEOTIDE SEQUENCE [LARGE SCALE GENOMIC DNA]</scope>
    <source>
        <strain evidence="2 3">T17</strain>
    </source>
</reference>
<name>A0A5R9L2J8_9BACT</name>
<feature type="domain" description="Cyclic nucleotide-binding" evidence="1">
    <location>
        <begin position="15"/>
        <end position="114"/>
    </location>
</feature>
<dbReference type="SUPFAM" id="SSF51206">
    <property type="entry name" value="cAMP-binding domain-like"/>
    <property type="match status" value="1"/>
</dbReference>
<dbReference type="OrthoDB" id="1933280at2"/>